<evidence type="ECO:0000313" key="2">
    <source>
        <dbReference type="EMBL" id="MBS0124846.1"/>
    </source>
</evidence>
<proteinExistence type="predicted"/>
<keyword evidence="1" id="KW-0732">Signal</keyword>
<dbReference type="EMBL" id="JAGTUU010000004">
    <property type="protein sequence ID" value="MBS0124846.1"/>
    <property type="molecule type" value="Genomic_DNA"/>
</dbReference>
<keyword evidence="3" id="KW-1185">Reference proteome</keyword>
<gene>
    <name evidence="2" type="ORF">KB874_12130</name>
</gene>
<feature type="chain" id="PRO_5035308308" description="Transporter" evidence="1">
    <location>
        <begin position="20"/>
        <end position="220"/>
    </location>
</feature>
<dbReference type="AlphaFoldDB" id="A0A8J8B786"/>
<comment type="caution">
    <text evidence="2">The sequence shown here is derived from an EMBL/GenBank/DDBJ whole genome shotgun (WGS) entry which is preliminary data.</text>
</comment>
<feature type="signal peptide" evidence="1">
    <location>
        <begin position="1"/>
        <end position="19"/>
    </location>
</feature>
<name>A0A8J8B786_9RHOB</name>
<protein>
    <recommendedName>
        <fullName evidence="4">Transporter</fullName>
    </recommendedName>
</protein>
<organism evidence="2 3">
    <name type="scientific">Thetidibacter halocola</name>
    <dbReference type="NCBI Taxonomy" id="2827239"/>
    <lineage>
        <taxon>Bacteria</taxon>
        <taxon>Pseudomonadati</taxon>
        <taxon>Pseudomonadota</taxon>
        <taxon>Alphaproteobacteria</taxon>
        <taxon>Rhodobacterales</taxon>
        <taxon>Roseobacteraceae</taxon>
        <taxon>Thetidibacter</taxon>
    </lineage>
</organism>
<dbReference type="RefSeq" id="WP_212536804.1">
    <property type="nucleotide sequence ID" value="NZ_JAGTUU010000004.1"/>
</dbReference>
<dbReference type="Proteomes" id="UP000681356">
    <property type="component" value="Unassembled WGS sequence"/>
</dbReference>
<reference evidence="2" key="1">
    <citation type="submission" date="2021-04" db="EMBL/GenBank/DDBJ databases">
        <authorList>
            <person name="Yoon J."/>
        </authorList>
    </citation>
    <scope>NUCLEOTIDE SEQUENCE</scope>
    <source>
        <strain evidence="2">KMU-90</strain>
    </source>
</reference>
<evidence type="ECO:0008006" key="4">
    <source>
        <dbReference type="Google" id="ProtNLM"/>
    </source>
</evidence>
<accession>A0A8J8B786</accession>
<evidence type="ECO:0000313" key="3">
    <source>
        <dbReference type="Proteomes" id="UP000681356"/>
    </source>
</evidence>
<evidence type="ECO:0000256" key="1">
    <source>
        <dbReference type="SAM" id="SignalP"/>
    </source>
</evidence>
<sequence length="220" mass="23784">MSRALAFLLCLLLPGAAMAGAWQRETGSVFVATTVRLGWPQDIMTWTSMEPTSQYNTVYLEYGLSPRLTLGLDLGRAVSGASKAVGFVQIPLRQAERGPQMALQLGAGQIENEPVLRPGLSVGWSLERGWLGIDSLAEIGVSNSRVDLKSDITWGRSLQKGRLLILQVQTGLPANEDAFVRFAPSLVTPLTKRLKLETGVGIGLVGDRDMGVTMGLWAEF</sequence>